<feature type="transmembrane region" description="Helical" evidence="5">
    <location>
        <begin position="219"/>
        <end position="243"/>
    </location>
</feature>
<dbReference type="AlphaFoldDB" id="A0A0F0GH77"/>
<dbReference type="InterPro" id="IPR036259">
    <property type="entry name" value="MFS_trans_sf"/>
</dbReference>
<protein>
    <recommendedName>
        <fullName evidence="6">Major facilitator superfamily (MFS) profile domain-containing protein</fullName>
    </recommendedName>
</protein>
<feature type="transmembrane region" description="Helical" evidence="5">
    <location>
        <begin position="374"/>
        <end position="394"/>
    </location>
</feature>
<dbReference type="Gene3D" id="1.20.1250.20">
    <property type="entry name" value="MFS general substrate transporter like domains"/>
    <property type="match status" value="1"/>
</dbReference>
<dbReference type="Proteomes" id="UP000033393">
    <property type="component" value="Unassembled WGS sequence"/>
</dbReference>
<feature type="transmembrane region" description="Helical" evidence="5">
    <location>
        <begin position="255"/>
        <end position="274"/>
    </location>
</feature>
<proteinExistence type="predicted"/>
<dbReference type="SUPFAM" id="SSF103473">
    <property type="entry name" value="MFS general substrate transporter"/>
    <property type="match status" value="1"/>
</dbReference>
<dbReference type="PROSITE" id="PS50850">
    <property type="entry name" value="MFS"/>
    <property type="match status" value="1"/>
</dbReference>
<evidence type="ECO:0000313" key="7">
    <source>
        <dbReference type="EMBL" id="KJK33506.1"/>
    </source>
</evidence>
<dbReference type="Pfam" id="PF07690">
    <property type="entry name" value="MFS_1"/>
    <property type="match status" value="1"/>
</dbReference>
<dbReference type="EMBL" id="JYJG01000531">
    <property type="protein sequence ID" value="KJK33506.1"/>
    <property type="molecule type" value="Genomic_DNA"/>
</dbReference>
<keyword evidence="2 5" id="KW-0812">Transmembrane</keyword>
<dbReference type="PANTHER" id="PTHR23534">
    <property type="entry name" value="MFS PERMEASE"/>
    <property type="match status" value="1"/>
</dbReference>
<evidence type="ECO:0000256" key="3">
    <source>
        <dbReference type="ARBA" id="ARBA00022989"/>
    </source>
</evidence>
<name>A0A0F0GH77_LENAE</name>
<sequence length="396" mass="40069">MSISAPAGQRARNMSLLTAAQTLYQCCISVDLTLTGIVGLSLAPSPVLATVPFALISIVSWLTTYPASAFMRGHGRRAGFLLGSLAAVIGGLISVLAVTLHSYLLFCAGVACIGVFQALAGYYRYTAADISPADQRAKAISTVLSGGILAAVTGPFLATAVSDALPVVFAGSYALVTALGLASTAVVAGMTVDSASNAVEEAALAGEPRTLREIARQPVFLAGVAGAGAGYFTMTLAMTAAPIAASGSGHSVHDAASVIQWHMVGMYATAFVSGRLTARIGAARTVLVGVVINAAGALIALSSSSHIAFMVALALIGIGWNLMFVSGTTLLAGSYLPHERTVTQGVSEMFTLGASALGALTAGPLLSATSWPTVNAFLLVPLAISAVFAALHLVRK</sequence>
<feature type="transmembrane region" description="Helical" evidence="5">
    <location>
        <begin position="164"/>
        <end position="188"/>
    </location>
</feature>
<keyword evidence="3 5" id="KW-1133">Transmembrane helix</keyword>
<organism evidence="7 8">
    <name type="scientific">Lentzea aerocolonigenes</name>
    <name type="common">Lechevalieria aerocolonigenes</name>
    <name type="synonym">Saccharothrix aerocolonigenes</name>
    <dbReference type="NCBI Taxonomy" id="68170"/>
    <lineage>
        <taxon>Bacteria</taxon>
        <taxon>Bacillati</taxon>
        <taxon>Actinomycetota</taxon>
        <taxon>Actinomycetes</taxon>
        <taxon>Pseudonocardiales</taxon>
        <taxon>Pseudonocardiaceae</taxon>
        <taxon>Lentzea</taxon>
    </lineage>
</organism>
<feature type="transmembrane region" description="Helical" evidence="5">
    <location>
        <begin position="79"/>
        <end position="97"/>
    </location>
</feature>
<dbReference type="GO" id="GO:0022857">
    <property type="term" value="F:transmembrane transporter activity"/>
    <property type="evidence" value="ECO:0007669"/>
    <property type="project" value="InterPro"/>
</dbReference>
<feature type="transmembrane region" description="Helical" evidence="5">
    <location>
        <begin position="349"/>
        <end position="368"/>
    </location>
</feature>
<keyword evidence="4 5" id="KW-0472">Membrane</keyword>
<reference evidence="7 8" key="1">
    <citation type="submission" date="2015-02" db="EMBL/GenBank/DDBJ databases">
        <authorList>
            <person name="Ju K.-S."/>
            <person name="Doroghazi J.R."/>
            <person name="Metcalf W."/>
        </authorList>
    </citation>
    <scope>NUCLEOTIDE SEQUENCE [LARGE SCALE GENOMIC DNA]</scope>
    <source>
        <strain evidence="7 8">NRRL B-16140</strain>
    </source>
</reference>
<dbReference type="PATRIC" id="fig|68170.10.peg.2571"/>
<feature type="transmembrane region" description="Helical" evidence="5">
    <location>
        <begin position="49"/>
        <end position="67"/>
    </location>
</feature>
<dbReference type="OrthoDB" id="9776171at2"/>
<evidence type="ECO:0000256" key="1">
    <source>
        <dbReference type="ARBA" id="ARBA00004651"/>
    </source>
</evidence>
<accession>A0A0F0GH77</accession>
<evidence type="ECO:0000256" key="4">
    <source>
        <dbReference type="ARBA" id="ARBA00023136"/>
    </source>
</evidence>
<keyword evidence="8" id="KW-1185">Reference proteome</keyword>
<dbReference type="RefSeq" id="WP_045318122.1">
    <property type="nucleotide sequence ID" value="NZ_JYJG01000531.1"/>
</dbReference>
<dbReference type="InterPro" id="IPR020846">
    <property type="entry name" value="MFS_dom"/>
</dbReference>
<dbReference type="InterPro" id="IPR011701">
    <property type="entry name" value="MFS"/>
</dbReference>
<feature type="transmembrane region" description="Helical" evidence="5">
    <location>
        <begin position="137"/>
        <end position="158"/>
    </location>
</feature>
<comment type="caution">
    <text evidence="7">The sequence shown here is derived from an EMBL/GenBank/DDBJ whole genome shotgun (WGS) entry which is preliminary data.</text>
</comment>
<feature type="transmembrane region" description="Helical" evidence="5">
    <location>
        <begin position="307"/>
        <end position="337"/>
    </location>
</feature>
<feature type="domain" description="Major facilitator superfamily (MFS) profile" evidence="6">
    <location>
        <begin position="218"/>
        <end position="396"/>
    </location>
</feature>
<feature type="transmembrane region" description="Helical" evidence="5">
    <location>
        <begin position="22"/>
        <end position="43"/>
    </location>
</feature>
<dbReference type="GO" id="GO:0005886">
    <property type="term" value="C:plasma membrane"/>
    <property type="evidence" value="ECO:0007669"/>
    <property type="project" value="UniProtKB-SubCell"/>
</dbReference>
<feature type="transmembrane region" description="Helical" evidence="5">
    <location>
        <begin position="281"/>
        <end position="301"/>
    </location>
</feature>
<feature type="transmembrane region" description="Helical" evidence="5">
    <location>
        <begin position="103"/>
        <end position="125"/>
    </location>
</feature>
<evidence type="ECO:0000259" key="6">
    <source>
        <dbReference type="PROSITE" id="PS50850"/>
    </source>
</evidence>
<dbReference type="eggNOG" id="COG2814">
    <property type="taxonomic scope" value="Bacteria"/>
</dbReference>
<gene>
    <name evidence="7" type="ORF">UK23_45730</name>
</gene>
<comment type="subcellular location">
    <subcellularLocation>
        <location evidence="1">Cell membrane</location>
        <topology evidence="1">Multi-pass membrane protein</topology>
    </subcellularLocation>
</comment>
<evidence type="ECO:0000256" key="2">
    <source>
        <dbReference type="ARBA" id="ARBA00022692"/>
    </source>
</evidence>
<evidence type="ECO:0000313" key="8">
    <source>
        <dbReference type="Proteomes" id="UP000033393"/>
    </source>
</evidence>
<dbReference type="PANTHER" id="PTHR23534:SF1">
    <property type="entry name" value="MAJOR FACILITATOR SUPERFAMILY PROTEIN"/>
    <property type="match status" value="1"/>
</dbReference>
<evidence type="ECO:0000256" key="5">
    <source>
        <dbReference type="SAM" id="Phobius"/>
    </source>
</evidence>